<dbReference type="AlphaFoldDB" id="A0A803SUV9"/>
<dbReference type="SUPFAM" id="SSF50353">
    <property type="entry name" value="Cytokine"/>
    <property type="match status" value="1"/>
</dbReference>
<dbReference type="GeneTree" id="ENSGT00950000182943"/>
<comment type="similarity">
    <text evidence="2 4">Belongs to the IL-1 family.</text>
</comment>
<dbReference type="Proteomes" id="UP000001646">
    <property type="component" value="Unplaced"/>
</dbReference>
<protein>
    <recommendedName>
        <fullName evidence="4">Interleukin-1</fullName>
    </recommendedName>
</protein>
<keyword evidence="3 4" id="KW-0964">Secreted</keyword>
<reference evidence="5" key="1">
    <citation type="submission" date="2009-12" db="EMBL/GenBank/DDBJ databases">
        <title>The Genome Sequence of Anolis carolinensis (Green Anole Lizard).</title>
        <authorList>
            <consortium name="The Genome Sequencing Platform"/>
            <person name="Di Palma F."/>
            <person name="Alfoldi J."/>
            <person name="Heiman D."/>
            <person name="Young S."/>
            <person name="Grabherr M."/>
            <person name="Johnson J."/>
            <person name="Lander E.S."/>
            <person name="Lindblad-Toh K."/>
        </authorList>
    </citation>
    <scope>NUCLEOTIDE SEQUENCE [LARGE SCALE GENOMIC DNA]</scope>
    <source>
        <strain evidence="5">JBL SC #1</strain>
    </source>
</reference>
<dbReference type="SMART" id="SM00125">
    <property type="entry name" value="IL1"/>
    <property type="match status" value="1"/>
</dbReference>
<dbReference type="GO" id="GO:0019221">
    <property type="term" value="P:cytokine-mediated signaling pathway"/>
    <property type="evidence" value="ECO:0000318"/>
    <property type="project" value="GO_Central"/>
</dbReference>
<dbReference type="FunFam" id="2.80.10.50:FF:000013">
    <property type="entry name" value="Interleukin-1"/>
    <property type="match status" value="1"/>
</dbReference>
<dbReference type="PRINTS" id="PR00264">
    <property type="entry name" value="INTERLEUKIN1"/>
</dbReference>
<reference evidence="5" key="2">
    <citation type="submission" date="2025-08" db="UniProtKB">
        <authorList>
            <consortium name="Ensembl"/>
        </authorList>
    </citation>
    <scope>IDENTIFICATION</scope>
</reference>
<gene>
    <name evidence="5" type="primary">LOC100551550</name>
</gene>
<dbReference type="KEGG" id="acs:100551550"/>
<evidence type="ECO:0000256" key="3">
    <source>
        <dbReference type="ARBA" id="ARBA00022525"/>
    </source>
</evidence>
<keyword evidence="6" id="KW-1185">Reference proteome</keyword>
<dbReference type="Pfam" id="PF00340">
    <property type="entry name" value="IL1"/>
    <property type="match status" value="1"/>
</dbReference>
<dbReference type="GO" id="GO:0006955">
    <property type="term" value="P:immune response"/>
    <property type="evidence" value="ECO:0000318"/>
    <property type="project" value="GO_Central"/>
</dbReference>
<organism evidence="5 6">
    <name type="scientific">Anolis carolinensis</name>
    <name type="common">Green anole</name>
    <name type="synonym">American chameleon</name>
    <dbReference type="NCBI Taxonomy" id="28377"/>
    <lineage>
        <taxon>Eukaryota</taxon>
        <taxon>Metazoa</taxon>
        <taxon>Chordata</taxon>
        <taxon>Craniata</taxon>
        <taxon>Vertebrata</taxon>
        <taxon>Euteleostomi</taxon>
        <taxon>Lepidosauria</taxon>
        <taxon>Squamata</taxon>
        <taxon>Bifurcata</taxon>
        <taxon>Unidentata</taxon>
        <taxon>Episquamata</taxon>
        <taxon>Toxicofera</taxon>
        <taxon>Iguania</taxon>
        <taxon>Dactyloidae</taxon>
        <taxon>Anolis</taxon>
    </lineage>
</organism>
<dbReference type="GeneID" id="100551550"/>
<comment type="subcellular location">
    <subcellularLocation>
        <location evidence="1 4">Secreted</location>
    </subcellularLocation>
</comment>
<dbReference type="RefSeq" id="XP_003224250.1">
    <property type="nucleotide sequence ID" value="XM_003224202.4"/>
</dbReference>
<dbReference type="InterPro" id="IPR008996">
    <property type="entry name" value="IL1/FGF"/>
</dbReference>
<dbReference type="InterPro" id="IPR000975">
    <property type="entry name" value="IL-1_fam"/>
</dbReference>
<dbReference type="Gene3D" id="2.80.10.50">
    <property type="match status" value="1"/>
</dbReference>
<evidence type="ECO:0000256" key="1">
    <source>
        <dbReference type="ARBA" id="ARBA00004613"/>
    </source>
</evidence>
<evidence type="ECO:0000256" key="2">
    <source>
        <dbReference type="ARBA" id="ARBA00010448"/>
    </source>
</evidence>
<dbReference type="GO" id="GO:0005125">
    <property type="term" value="F:cytokine activity"/>
    <property type="evidence" value="ECO:0000318"/>
    <property type="project" value="GO_Central"/>
</dbReference>
<dbReference type="PANTHER" id="PTHR10078:SF28">
    <property type="entry name" value="INTERLEUKIN-1 RECEPTOR ANTAGONIST PROTEIN"/>
    <property type="match status" value="1"/>
</dbReference>
<dbReference type="GO" id="GO:0005615">
    <property type="term" value="C:extracellular space"/>
    <property type="evidence" value="ECO:0000318"/>
    <property type="project" value="GO_Central"/>
</dbReference>
<dbReference type="Ensembl" id="ENSACAT00000039715.1">
    <property type="protein sequence ID" value="ENSACAP00000026749.1"/>
    <property type="gene ID" value="ENSACAG00000044106.1"/>
</dbReference>
<dbReference type="OrthoDB" id="9442925at2759"/>
<dbReference type="GO" id="GO:0006954">
    <property type="term" value="P:inflammatory response"/>
    <property type="evidence" value="ECO:0000318"/>
    <property type="project" value="GO_Central"/>
</dbReference>
<dbReference type="GO" id="GO:0071222">
    <property type="term" value="P:cellular response to lipopolysaccharide"/>
    <property type="evidence" value="ECO:0000318"/>
    <property type="project" value="GO_Central"/>
</dbReference>
<evidence type="ECO:0000313" key="5">
    <source>
        <dbReference type="Ensembl" id="ENSACAP00000026749.1"/>
    </source>
</evidence>
<proteinExistence type="inferred from homology"/>
<evidence type="ECO:0000256" key="4">
    <source>
        <dbReference type="RuleBase" id="RU003753"/>
    </source>
</evidence>
<evidence type="ECO:0000313" key="6">
    <source>
        <dbReference type="Proteomes" id="UP000001646"/>
    </source>
</evidence>
<sequence length="184" mass="21216">MSWDQEVAALFSDKSRESDPGDYELQTAKLRTPWLFRIWDISQKFLFLMGNMLLAKFQNANMPDHLISVLPNTALDPKKKPIFMGLSDKNHSFCCVKSGEGQPQLQIVERSILQLYQEKKELKPFTFYSKADGGPETCSFESAEFPNWFISTSSEPNRPIGLSPKESAENTLFFFERKDSYFMM</sequence>
<dbReference type="InterPro" id="IPR020877">
    <property type="entry name" value="IL-1_CS"/>
</dbReference>
<dbReference type="PRINTS" id="PR01357">
    <property type="entry name" value="INTRLEUKN1AB"/>
</dbReference>
<dbReference type="PRINTS" id="PR01359">
    <property type="entry name" value="INTRLEUKIN1B"/>
</dbReference>
<name>A0A803SUV9_ANOCA</name>
<dbReference type="PANTHER" id="PTHR10078">
    <property type="entry name" value="INTERLEUKIN-1 FAMILY MEMBER"/>
    <property type="match status" value="1"/>
</dbReference>
<dbReference type="InParanoid" id="A0A803SUV9"/>
<dbReference type="GO" id="GO:0005149">
    <property type="term" value="F:interleukin-1 receptor binding"/>
    <property type="evidence" value="ECO:0007669"/>
    <property type="project" value="UniProtKB-UniRule"/>
</dbReference>
<accession>A0A803SUV9</accession>
<reference evidence="5" key="3">
    <citation type="submission" date="2025-09" db="UniProtKB">
        <authorList>
            <consortium name="Ensembl"/>
        </authorList>
    </citation>
    <scope>IDENTIFICATION</scope>
</reference>
<dbReference type="PROSITE" id="PS00253">
    <property type="entry name" value="INTERLEUKIN_1"/>
    <property type="match status" value="1"/>
</dbReference>